<gene>
    <name evidence="1" type="ORF">METZ01_LOCUS130649</name>
</gene>
<accession>A0A381YL86</accession>
<protein>
    <submittedName>
        <fullName evidence="1">Uncharacterized protein</fullName>
    </submittedName>
</protein>
<proteinExistence type="predicted"/>
<dbReference type="EMBL" id="UINC01018505">
    <property type="protein sequence ID" value="SVA77795.1"/>
    <property type="molecule type" value="Genomic_DNA"/>
</dbReference>
<sequence>MIESMNSSQVEGKVWLGKELIKLQVVPEHVALLGGWYAHYMTSILIDNVGAKFVTNFEIDHDAHYISFKYNRRYKEKEQYRSMRRDIMLKSLKGVLNLEGEKTDEQTYDVVVNTSCEHMYPMWKFREINPQLQDSLLVLQSTNYTRNCPDHINPVESEEELIDQARLLEVWYSGKKILENKMTRFLVIGK</sequence>
<reference evidence="1" key="1">
    <citation type="submission" date="2018-05" db="EMBL/GenBank/DDBJ databases">
        <authorList>
            <person name="Lanie J.A."/>
            <person name="Ng W.-L."/>
            <person name="Kazmierczak K.M."/>
            <person name="Andrzejewski T.M."/>
            <person name="Davidsen T.M."/>
            <person name="Wayne K.J."/>
            <person name="Tettelin H."/>
            <person name="Glass J.I."/>
            <person name="Rusch D."/>
            <person name="Podicherti R."/>
            <person name="Tsui H.-C.T."/>
            <person name="Winkler M.E."/>
        </authorList>
    </citation>
    <scope>NUCLEOTIDE SEQUENCE</scope>
</reference>
<dbReference type="AlphaFoldDB" id="A0A381YL86"/>
<evidence type="ECO:0000313" key="1">
    <source>
        <dbReference type="EMBL" id="SVA77795.1"/>
    </source>
</evidence>
<name>A0A381YL86_9ZZZZ</name>
<organism evidence="1">
    <name type="scientific">marine metagenome</name>
    <dbReference type="NCBI Taxonomy" id="408172"/>
    <lineage>
        <taxon>unclassified sequences</taxon>
        <taxon>metagenomes</taxon>
        <taxon>ecological metagenomes</taxon>
    </lineage>
</organism>